<name>A0A0C3FN02_PILCF</name>
<keyword evidence="2" id="KW-1185">Reference proteome</keyword>
<sequence>MVEDVGKISIATRWSGCAPSSIFCANSVSSFLSTLQVSSSLSQMLGAQKI</sequence>
<evidence type="ECO:0000313" key="2">
    <source>
        <dbReference type="Proteomes" id="UP000054166"/>
    </source>
</evidence>
<feature type="non-terminal residue" evidence="1">
    <location>
        <position position="50"/>
    </location>
</feature>
<dbReference type="Proteomes" id="UP000054166">
    <property type="component" value="Unassembled WGS sequence"/>
</dbReference>
<dbReference type="InParanoid" id="A0A0C3FN02"/>
<organism evidence="1 2">
    <name type="scientific">Piloderma croceum (strain F 1598)</name>
    <dbReference type="NCBI Taxonomy" id="765440"/>
    <lineage>
        <taxon>Eukaryota</taxon>
        <taxon>Fungi</taxon>
        <taxon>Dikarya</taxon>
        <taxon>Basidiomycota</taxon>
        <taxon>Agaricomycotina</taxon>
        <taxon>Agaricomycetes</taxon>
        <taxon>Agaricomycetidae</taxon>
        <taxon>Atheliales</taxon>
        <taxon>Atheliaceae</taxon>
        <taxon>Piloderma</taxon>
    </lineage>
</organism>
<reference evidence="2" key="2">
    <citation type="submission" date="2015-01" db="EMBL/GenBank/DDBJ databases">
        <title>Evolutionary Origins and Diversification of the Mycorrhizal Mutualists.</title>
        <authorList>
            <consortium name="DOE Joint Genome Institute"/>
            <consortium name="Mycorrhizal Genomics Consortium"/>
            <person name="Kohler A."/>
            <person name="Kuo A."/>
            <person name="Nagy L.G."/>
            <person name="Floudas D."/>
            <person name="Copeland A."/>
            <person name="Barry K.W."/>
            <person name="Cichocki N."/>
            <person name="Veneault-Fourrey C."/>
            <person name="LaButti K."/>
            <person name="Lindquist E.A."/>
            <person name="Lipzen A."/>
            <person name="Lundell T."/>
            <person name="Morin E."/>
            <person name="Murat C."/>
            <person name="Riley R."/>
            <person name="Ohm R."/>
            <person name="Sun H."/>
            <person name="Tunlid A."/>
            <person name="Henrissat B."/>
            <person name="Grigoriev I.V."/>
            <person name="Hibbett D.S."/>
            <person name="Martin F."/>
        </authorList>
    </citation>
    <scope>NUCLEOTIDE SEQUENCE [LARGE SCALE GENOMIC DNA]</scope>
    <source>
        <strain evidence="2">F 1598</strain>
    </source>
</reference>
<accession>A0A0C3FN02</accession>
<dbReference type="AlphaFoldDB" id="A0A0C3FN02"/>
<protein>
    <submittedName>
        <fullName evidence="1">Uncharacterized protein</fullName>
    </submittedName>
</protein>
<dbReference type="EMBL" id="KN832984">
    <property type="protein sequence ID" value="KIM85570.1"/>
    <property type="molecule type" value="Genomic_DNA"/>
</dbReference>
<proteinExistence type="predicted"/>
<gene>
    <name evidence="1" type="ORF">PILCRDRAFT_816767</name>
</gene>
<dbReference type="HOGENOM" id="CLU_3129866_0_0_1"/>
<evidence type="ECO:0000313" key="1">
    <source>
        <dbReference type="EMBL" id="KIM85570.1"/>
    </source>
</evidence>
<reference evidence="1 2" key="1">
    <citation type="submission" date="2014-04" db="EMBL/GenBank/DDBJ databases">
        <authorList>
            <consortium name="DOE Joint Genome Institute"/>
            <person name="Kuo A."/>
            <person name="Tarkka M."/>
            <person name="Buscot F."/>
            <person name="Kohler A."/>
            <person name="Nagy L.G."/>
            <person name="Floudas D."/>
            <person name="Copeland A."/>
            <person name="Barry K.W."/>
            <person name="Cichocki N."/>
            <person name="Veneault-Fourrey C."/>
            <person name="LaButti K."/>
            <person name="Lindquist E.A."/>
            <person name="Lipzen A."/>
            <person name="Lundell T."/>
            <person name="Morin E."/>
            <person name="Murat C."/>
            <person name="Sun H."/>
            <person name="Tunlid A."/>
            <person name="Henrissat B."/>
            <person name="Grigoriev I.V."/>
            <person name="Hibbett D.S."/>
            <person name="Martin F."/>
            <person name="Nordberg H.P."/>
            <person name="Cantor M.N."/>
            <person name="Hua S.X."/>
        </authorList>
    </citation>
    <scope>NUCLEOTIDE SEQUENCE [LARGE SCALE GENOMIC DNA]</scope>
    <source>
        <strain evidence="1 2">F 1598</strain>
    </source>
</reference>